<evidence type="ECO:0000313" key="1">
    <source>
        <dbReference type="EMBL" id="KAK3777953.1"/>
    </source>
</evidence>
<organism evidence="1 2">
    <name type="scientific">Elysia crispata</name>
    <name type="common">lettuce slug</name>
    <dbReference type="NCBI Taxonomy" id="231223"/>
    <lineage>
        <taxon>Eukaryota</taxon>
        <taxon>Metazoa</taxon>
        <taxon>Spiralia</taxon>
        <taxon>Lophotrochozoa</taxon>
        <taxon>Mollusca</taxon>
        <taxon>Gastropoda</taxon>
        <taxon>Heterobranchia</taxon>
        <taxon>Euthyneura</taxon>
        <taxon>Panpulmonata</taxon>
        <taxon>Sacoglossa</taxon>
        <taxon>Placobranchoidea</taxon>
        <taxon>Plakobranchidae</taxon>
        <taxon>Elysia</taxon>
    </lineage>
</organism>
<keyword evidence="2" id="KW-1185">Reference proteome</keyword>
<name>A0AAE0ZYC7_9GAST</name>
<protein>
    <submittedName>
        <fullName evidence="1">Uncharacterized protein</fullName>
    </submittedName>
</protein>
<reference evidence="1" key="1">
    <citation type="journal article" date="2023" name="G3 (Bethesda)">
        <title>A reference genome for the long-term kleptoplast-retaining sea slug Elysia crispata morphotype clarki.</title>
        <authorList>
            <person name="Eastman K.E."/>
            <person name="Pendleton A.L."/>
            <person name="Shaikh M.A."/>
            <person name="Suttiyut T."/>
            <person name="Ogas R."/>
            <person name="Tomko P."/>
            <person name="Gavelis G."/>
            <person name="Widhalm J.R."/>
            <person name="Wisecaver J.H."/>
        </authorList>
    </citation>
    <scope>NUCLEOTIDE SEQUENCE</scope>
    <source>
        <strain evidence="1">ECLA1</strain>
    </source>
</reference>
<dbReference type="EMBL" id="JAWDGP010003052">
    <property type="protein sequence ID" value="KAK3777953.1"/>
    <property type="molecule type" value="Genomic_DNA"/>
</dbReference>
<sequence length="75" mass="8313">MRQRLTKGIVLDDIGYVSQQVKSIRDASQLTRLDLALKWKVLVESNPVVKGQIRQSNPGLIGLTTGVKSHTLETL</sequence>
<evidence type="ECO:0000313" key="2">
    <source>
        <dbReference type="Proteomes" id="UP001283361"/>
    </source>
</evidence>
<gene>
    <name evidence="1" type="ORF">RRG08_018274</name>
</gene>
<dbReference type="AlphaFoldDB" id="A0AAE0ZYC7"/>
<comment type="caution">
    <text evidence="1">The sequence shown here is derived from an EMBL/GenBank/DDBJ whole genome shotgun (WGS) entry which is preliminary data.</text>
</comment>
<proteinExistence type="predicted"/>
<accession>A0AAE0ZYC7</accession>
<dbReference type="Proteomes" id="UP001283361">
    <property type="component" value="Unassembled WGS sequence"/>
</dbReference>